<dbReference type="PANTHER" id="PTHR47969:SF15">
    <property type="entry name" value="CHROMOSOME-ASSOCIATED KINESIN KIF4A-RELATED"/>
    <property type="match status" value="1"/>
</dbReference>
<evidence type="ECO:0000256" key="1">
    <source>
        <dbReference type="ARBA" id="ARBA00004496"/>
    </source>
</evidence>
<evidence type="ECO:0000259" key="8">
    <source>
        <dbReference type="PROSITE" id="PS50067"/>
    </source>
</evidence>
<dbReference type="EMBL" id="HBHK01008182">
    <property type="protein sequence ID" value="CAD9675438.1"/>
    <property type="molecule type" value="Transcribed_RNA"/>
</dbReference>
<evidence type="ECO:0000256" key="2">
    <source>
        <dbReference type="ARBA" id="ARBA00022490"/>
    </source>
</evidence>
<dbReference type="GO" id="GO:0007052">
    <property type="term" value="P:mitotic spindle organization"/>
    <property type="evidence" value="ECO:0007669"/>
    <property type="project" value="TreeGrafter"/>
</dbReference>
<organism evidence="9">
    <name type="scientific">Mucochytrium quahogii</name>
    <dbReference type="NCBI Taxonomy" id="96639"/>
    <lineage>
        <taxon>Eukaryota</taxon>
        <taxon>Sar</taxon>
        <taxon>Stramenopiles</taxon>
        <taxon>Bigyra</taxon>
        <taxon>Labyrinthulomycetes</taxon>
        <taxon>Thraustochytrida</taxon>
        <taxon>Thraustochytriidae</taxon>
        <taxon>Mucochytrium</taxon>
    </lineage>
</organism>
<dbReference type="GO" id="GO:0008017">
    <property type="term" value="F:microtubule binding"/>
    <property type="evidence" value="ECO:0007669"/>
    <property type="project" value="InterPro"/>
</dbReference>
<proteinExistence type="inferred from homology"/>
<evidence type="ECO:0000313" key="9">
    <source>
        <dbReference type="EMBL" id="CAD9675438.1"/>
    </source>
</evidence>
<feature type="coiled-coil region" evidence="7">
    <location>
        <begin position="412"/>
        <end position="492"/>
    </location>
</feature>
<dbReference type="Pfam" id="PF00225">
    <property type="entry name" value="Kinesin"/>
    <property type="match status" value="1"/>
</dbReference>
<name>A0A7S2RMJ1_9STRA</name>
<keyword evidence="2" id="KW-0963">Cytoplasm</keyword>
<dbReference type="InterPro" id="IPR027417">
    <property type="entry name" value="P-loop_NTPase"/>
</dbReference>
<feature type="coiled-coil region" evidence="7">
    <location>
        <begin position="519"/>
        <end position="746"/>
    </location>
</feature>
<keyword evidence="5 7" id="KW-0175">Coiled coil</keyword>
<dbReference type="Gene3D" id="3.40.850.10">
    <property type="entry name" value="Kinesin motor domain"/>
    <property type="match status" value="1"/>
</dbReference>
<dbReference type="PROSITE" id="PS50067">
    <property type="entry name" value="KINESIN_MOTOR_2"/>
    <property type="match status" value="1"/>
</dbReference>
<reference evidence="9" key="1">
    <citation type="submission" date="2021-01" db="EMBL/GenBank/DDBJ databases">
        <authorList>
            <person name="Corre E."/>
            <person name="Pelletier E."/>
            <person name="Niang G."/>
            <person name="Scheremetjew M."/>
            <person name="Finn R."/>
            <person name="Kale V."/>
            <person name="Holt S."/>
            <person name="Cochrane G."/>
            <person name="Meng A."/>
            <person name="Brown T."/>
            <person name="Cohen L."/>
        </authorList>
    </citation>
    <scope>NUCLEOTIDE SEQUENCE</scope>
    <source>
        <strain evidence="9">NY070348D</strain>
    </source>
</reference>
<dbReference type="GO" id="GO:0005875">
    <property type="term" value="C:microtubule associated complex"/>
    <property type="evidence" value="ECO:0007669"/>
    <property type="project" value="TreeGrafter"/>
</dbReference>
<dbReference type="PANTHER" id="PTHR47969">
    <property type="entry name" value="CHROMOSOME-ASSOCIATED KINESIN KIF4A-RELATED"/>
    <property type="match status" value="1"/>
</dbReference>
<dbReference type="SUPFAM" id="SSF52540">
    <property type="entry name" value="P-loop containing nucleoside triphosphate hydrolases"/>
    <property type="match status" value="1"/>
</dbReference>
<dbReference type="GO" id="GO:0005524">
    <property type="term" value="F:ATP binding"/>
    <property type="evidence" value="ECO:0007669"/>
    <property type="project" value="UniProtKB-UniRule"/>
</dbReference>
<dbReference type="GO" id="GO:0003777">
    <property type="term" value="F:microtubule motor activity"/>
    <property type="evidence" value="ECO:0007669"/>
    <property type="project" value="InterPro"/>
</dbReference>
<dbReference type="AlphaFoldDB" id="A0A7S2RMJ1"/>
<accession>A0A7S2RMJ1</accession>
<evidence type="ECO:0000256" key="7">
    <source>
        <dbReference type="SAM" id="Coils"/>
    </source>
</evidence>
<evidence type="ECO:0000256" key="4">
    <source>
        <dbReference type="ARBA" id="ARBA00022840"/>
    </source>
</evidence>
<feature type="domain" description="Kinesin motor" evidence="8">
    <location>
        <begin position="14"/>
        <end position="403"/>
    </location>
</feature>
<evidence type="ECO:0000256" key="5">
    <source>
        <dbReference type="ARBA" id="ARBA00023054"/>
    </source>
</evidence>
<keyword evidence="6" id="KW-0505">Motor protein</keyword>
<comment type="similarity">
    <text evidence="6">Belongs to the TRAFAC class myosin-kinesin ATPase superfamily. Kinesin family.</text>
</comment>
<gene>
    <name evidence="9" type="ORF">QSP1433_LOCUS5062</name>
</gene>
<evidence type="ECO:0000256" key="6">
    <source>
        <dbReference type="PROSITE-ProRule" id="PRU00283"/>
    </source>
</evidence>
<sequence>MKDIDELKGELPNRVIVSARVRPLLLGEADRHVNDRLAVIADRRQRAVTVWLPPSSRFSQTPEKAKRKVFCFDSVFDASSTQAQVYQTVAAPLVSAVLDGVNGCLLAYGQTGAGKTFTTFGHQGVDESEADSARKLGLIPRAVHSLFEQLDRKVEDNRKRNRMESIRAGNSYSYAMYVTYYQIYLDSHIQDLLNPGKGQLHIRLMEDKDNISSHQVEGLSQHRVTSVSQVLDLLEKGDQNKVVTQTSMNSTSSRSHSIFTIQLVQHGSTMVLSTHPNKSSSAYTLRAKLSCVDLAGSERASRTHPKGLQLEEAKSINRSLSALGNVIAALGGKKVQRVDESGDHSVGDADNFVPWRDSKLTRVLQESLDGKAQVSLVVNIGPGALNVNESVNSLLFGRRSMSVSVQPKVNMLIDYEQLSKQLQLALDEANEQYQARIAEMEDQLLVRDTEMENLKLAMGGDNSIIHKMQAKIKKLEKELSQERSKSSKQKETHDLLEDALLDQLEINTAIEAKLRTYKNEQHDDELKRLKEKVISLSEEAHLASTLLEGEKQKVDELNLSIAEMDEEHGKTVASLKERNDSYQIEISKLTKELVELNTLLSEERNHVQAVTARVGHLEKELHQEQEDTQTQLEAYESQIGLLKQQVNAEAQNSPRNQKLEANMKEKLQAYKRELKNGKGELKKLREQVSRLTEENETFKRLENEPTAQEHGGQEKPIELAQAKQEITRLSERARSMEESRATCQQEHERSLKESHATISKLQSENAVLVQNFTTMTERLQSAETKLDTMMNLQHQERQLYASLLDMTNKHPESPRRLMRLSISSPTHKKSNHERVIDTTQEEGLQIKNALDRSREALARAMDAINEV</sequence>
<dbReference type="SMART" id="SM00129">
    <property type="entry name" value="KISc"/>
    <property type="match status" value="1"/>
</dbReference>
<comment type="subcellular location">
    <subcellularLocation>
        <location evidence="1">Cytoplasm</location>
    </subcellularLocation>
</comment>
<protein>
    <recommendedName>
        <fullName evidence="8">Kinesin motor domain-containing protein</fullName>
    </recommendedName>
</protein>
<keyword evidence="4 6" id="KW-0067">ATP-binding</keyword>
<dbReference type="InterPro" id="IPR027640">
    <property type="entry name" value="Kinesin-like_fam"/>
</dbReference>
<dbReference type="InterPro" id="IPR001752">
    <property type="entry name" value="Kinesin_motor_dom"/>
</dbReference>
<dbReference type="InterPro" id="IPR036961">
    <property type="entry name" value="Kinesin_motor_dom_sf"/>
</dbReference>
<dbReference type="PRINTS" id="PR00380">
    <property type="entry name" value="KINESINHEAVY"/>
</dbReference>
<dbReference type="GO" id="GO:0005737">
    <property type="term" value="C:cytoplasm"/>
    <property type="evidence" value="ECO:0007669"/>
    <property type="project" value="UniProtKB-SubCell"/>
</dbReference>
<feature type="binding site" evidence="6">
    <location>
        <begin position="109"/>
        <end position="116"/>
    </location>
    <ligand>
        <name>ATP</name>
        <dbReference type="ChEBI" id="CHEBI:30616"/>
    </ligand>
</feature>
<keyword evidence="3 6" id="KW-0547">Nucleotide-binding</keyword>
<evidence type="ECO:0000256" key="3">
    <source>
        <dbReference type="ARBA" id="ARBA00022741"/>
    </source>
</evidence>
<dbReference type="GO" id="GO:0051231">
    <property type="term" value="P:spindle elongation"/>
    <property type="evidence" value="ECO:0007669"/>
    <property type="project" value="TreeGrafter"/>
</dbReference>
<dbReference type="GO" id="GO:0007018">
    <property type="term" value="P:microtubule-based movement"/>
    <property type="evidence" value="ECO:0007669"/>
    <property type="project" value="InterPro"/>
</dbReference>
<dbReference type="CDD" id="cd00106">
    <property type="entry name" value="KISc"/>
    <property type="match status" value="1"/>
</dbReference>